<dbReference type="Proteomes" id="UP000190135">
    <property type="component" value="Unassembled WGS sequence"/>
</dbReference>
<evidence type="ECO:0000256" key="2">
    <source>
        <dbReference type="PIRSR" id="PIRSR001549-1"/>
    </source>
</evidence>
<feature type="binding site" evidence="2">
    <location>
        <position position="314"/>
    </location>
    <ligand>
        <name>L-histidine</name>
        <dbReference type="ChEBI" id="CHEBI:57595"/>
    </ligand>
</feature>
<feature type="binding site" evidence="2">
    <location>
        <position position="92"/>
    </location>
    <ligand>
        <name>L-histidine</name>
        <dbReference type="ChEBI" id="CHEBI:57595"/>
    </ligand>
</feature>
<feature type="binding site" evidence="2">
    <location>
        <begin position="64"/>
        <end position="66"/>
    </location>
    <ligand>
        <name>L-histidine</name>
        <dbReference type="ChEBI" id="CHEBI:57595"/>
    </ligand>
</feature>
<feature type="domain" description="Class II Histidinyl-tRNA synthetase (HisRS)-like catalytic core" evidence="3">
    <location>
        <begin position="242"/>
        <end position="366"/>
    </location>
</feature>
<dbReference type="PIRSF" id="PIRSF001549">
    <property type="entry name" value="His-tRNA_synth"/>
    <property type="match status" value="1"/>
</dbReference>
<dbReference type="Pfam" id="PF13393">
    <property type="entry name" value="tRNA-synt_His"/>
    <property type="match status" value="2"/>
</dbReference>
<dbReference type="GO" id="GO:0006427">
    <property type="term" value="P:histidyl-tRNA aminoacylation"/>
    <property type="evidence" value="ECO:0007669"/>
    <property type="project" value="TreeGrafter"/>
</dbReference>
<dbReference type="PANTHER" id="PTHR43707">
    <property type="entry name" value="HISTIDYL-TRNA SYNTHETASE"/>
    <property type="match status" value="1"/>
</dbReference>
<dbReference type="GO" id="GO:0000105">
    <property type="term" value="P:L-histidine biosynthetic process"/>
    <property type="evidence" value="ECO:0007669"/>
    <property type="project" value="UniProtKB-KW"/>
</dbReference>
<gene>
    <name evidence="4" type="ORF">SAMN05428963_104265</name>
</gene>
<dbReference type="AlphaFoldDB" id="A0A1T4Q016"/>
<dbReference type="NCBIfam" id="NF008951">
    <property type="entry name" value="PRK12295.1-4"/>
    <property type="match status" value="1"/>
</dbReference>
<dbReference type="OrthoDB" id="9797914at2"/>
<keyword evidence="4" id="KW-0808">Transferase</keyword>
<dbReference type="GO" id="GO:0016757">
    <property type="term" value="F:glycosyltransferase activity"/>
    <property type="evidence" value="ECO:0007669"/>
    <property type="project" value="UniProtKB-KW"/>
</dbReference>
<dbReference type="SUPFAM" id="SSF55681">
    <property type="entry name" value="Class II aaRS and biotin synthetases"/>
    <property type="match status" value="1"/>
</dbReference>
<dbReference type="STRING" id="1365950.SAMN05428963_104265"/>
<dbReference type="InterPro" id="IPR041715">
    <property type="entry name" value="HisRS-like_core"/>
</dbReference>
<keyword evidence="1" id="KW-0368">Histidine biosynthesis</keyword>
<reference evidence="4 5" key="1">
    <citation type="submission" date="2017-02" db="EMBL/GenBank/DDBJ databases">
        <authorList>
            <person name="Peterson S.W."/>
        </authorList>
    </citation>
    <scope>NUCLEOTIDE SEQUENCE [LARGE SCALE GENOMIC DNA]</scope>
    <source>
        <strain evidence="4 5">USBA 369</strain>
    </source>
</reference>
<dbReference type="Gene3D" id="3.30.930.10">
    <property type="entry name" value="Bira Bifunctional Protein, Domain 2"/>
    <property type="match status" value="1"/>
</dbReference>
<dbReference type="RefSeq" id="WP_078707786.1">
    <property type="nucleotide sequence ID" value="NZ_FUXL01000004.1"/>
</dbReference>
<sequence>MDGLEVSPFDGPLLALFEKRGAPLVSVPILQPADPYLDTAGEALRRRIFLTRGEGGENLCLRPDFTIPVCLSHLAERQALPRRYSYRGLIFRQQRSGPAEFIQAGVEDLGEPDLASADARAVADSLAALEACGVGAGMQTILGDQGLFEAFLAALGLPDGWQRRLIRTFGENALLGKAMGALARGAKPFTLDPALRDLAKAGEAGELTREIRVRMSEAGLPIHTGRSPGEIAARLIEKVAVAETRLDEGALEALRAFLSIDCSLDQARERLTSVAGRRGLDLGPALAFFEARNHALDAAMVDLSAIRYRAAFGRPLDYYTGLVFEVREPGSAEPLVGGGRYDRLLDYLGASEAVPAVGFSLWLDRVATLTGKDGR</sequence>
<dbReference type="EMBL" id="FUXL01000004">
    <property type="protein sequence ID" value="SJZ96887.1"/>
    <property type="molecule type" value="Genomic_DNA"/>
</dbReference>
<dbReference type="InterPro" id="IPR004516">
    <property type="entry name" value="HisRS/HisZ"/>
</dbReference>
<keyword evidence="5" id="KW-1185">Reference proteome</keyword>
<evidence type="ECO:0000256" key="1">
    <source>
        <dbReference type="ARBA" id="ARBA00023102"/>
    </source>
</evidence>
<dbReference type="GO" id="GO:0005737">
    <property type="term" value="C:cytoplasm"/>
    <property type="evidence" value="ECO:0007669"/>
    <property type="project" value="InterPro"/>
</dbReference>
<dbReference type="PANTHER" id="PTHR43707:SF1">
    <property type="entry name" value="HISTIDINE--TRNA LIGASE, MITOCHONDRIAL-RELATED"/>
    <property type="match status" value="1"/>
</dbReference>
<feature type="binding site" evidence="2">
    <location>
        <position position="103"/>
    </location>
    <ligand>
        <name>L-histidine</name>
        <dbReference type="ChEBI" id="CHEBI:57595"/>
    </ligand>
</feature>
<dbReference type="InterPro" id="IPR045864">
    <property type="entry name" value="aa-tRNA-synth_II/BPL/LPL"/>
</dbReference>
<organism evidence="4 5">
    <name type="scientific">Consotaella salsifontis</name>
    <dbReference type="NCBI Taxonomy" id="1365950"/>
    <lineage>
        <taxon>Bacteria</taxon>
        <taxon>Pseudomonadati</taxon>
        <taxon>Pseudomonadota</taxon>
        <taxon>Alphaproteobacteria</taxon>
        <taxon>Hyphomicrobiales</taxon>
        <taxon>Aurantimonadaceae</taxon>
        <taxon>Consotaella</taxon>
    </lineage>
</organism>
<protein>
    <submittedName>
        <fullName evidence="4">ATP phosphoribosyltransferase regulatory subunit</fullName>
    </submittedName>
</protein>
<name>A0A1T4Q016_9HYPH</name>
<evidence type="ECO:0000313" key="5">
    <source>
        <dbReference type="Proteomes" id="UP000190135"/>
    </source>
</evidence>
<proteinExistence type="predicted"/>
<keyword evidence="1" id="KW-0028">Amino-acid biosynthesis</keyword>
<dbReference type="GO" id="GO:0004821">
    <property type="term" value="F:histidine-tRNA ligase activity"/>
    <property type="evidence" value="ECO:0007669"/>
    <property type="project" value="TreeGrafter"/>
</dbReference>
<evidence type="ECO:0000313" key="4">
    <source>
        <dbReference type="EMBL" id="SJZ96887.1"/>
    </source>
</evidence>
<feature type="binding site" evidence="2">
    <location>
        <begin position="318"/>
        <end position="319"/>
    </location>
    <ligand>
        <name>L-histidine</name>
        <dbReference type="ChEBI" id="CHEBI:57595"/>
    </ligand>
</feature>
<feature type="binding site" evidence="2">
    <location>
        <position position="107"/>
    </location>
    <ligand>
        <name>L-histidine</name>
        <dbReference type="ChEBI" id="CHEBI:57595"/>
    </ligand>
</feature>
<evidence type="ECO:0000259" key="3">
    <source>
        <dbReference type="Pfam" id="PF13393"/>
    </source>
</evidence>
<keyword evidence="4" id="KW-0328">Glycosyltransferase</keyword>
<accession>A0A1T4Q016</accession>
<feature type="domain" description="Class II Histidinyl-tRNA synthetase (HisRS)-like catalytic core" evidence="3">
    <location>
        <begin position="13"/>
        <end position="200"/>
    </location>
</feature>